<proteinExistence type="predicted"/>
<dbReference type="PROSITE" id="PS51831">
    <property type="entry name" value="HD"/>
    <property type="match status" value="1"/>
</dbReference>
<evidence type="ECO:0000256" key="1">
    <source>
        <dbReference type="ARBA" id="ARBA00022741"/>
    </source>
</evidence>
<dbReference type="SUPFAM" id="SSF81891">
    <property type="entry name" value="Poly A polymerase C-terminal region-like"/>
    <property type="match status" value="1"/>
</dbReference>
<dbReference type="PANTHER" id="PTHR47545">
    <property type="entry name" value="MULTIFUNCTIONAL CCA PROTEIN"/>
    <property type="match status" value="1"/>
</dbReference>
<dbReference type="InterPro" id="IPR050124">
    <property type="entry name" value="tRNA_CCA-adding_enzyme"/>
</dbReference>
<evidence type="ECO:0000259" key="2">
    <source>
        <dbReference type="PROSITE" id="PS51831"/>
    </source>
</evidence>
<protein>
    <submittedName>
        <fullName evidence="3">tRNA nucleotidyltransferase</fullName>
    </submittedName>
</protein>
<evidence type="ECO:0000313" key="4">
    <source>
        <dbReference type="Proteomes" id="UP000580043"/>
    </source>
</evidence>
<sequence length="289" mass="30792">MSSTPLPTFLGDLLHHPALNLLGIAATAACPDGEVEGEILELMGRQIDAGLLDKLDPAAAWPVLARGVMGEMPSRMFHALRACGAMERLLPEVEALFGVPQSADDPPTVDLGEHVLRVIDAAARVQAPLAVRFAALVLGVGKADSPPEHLPFHYRHVERGLPRIQDIARRFDVPSECGELAVLALHEVERVHRGTPARAGPIAAMLERLGAFVRPEPFHDLLVLCACDFHAYPGRATRSYPPAALLIQALEACTGLEGGAVDVEILRERRALAIAKALGSARWGDGAGG</sequence>
<keyword evidence="1" id="KW-0547">Nucleotide-binding</keyword>
<gene>
    <name evidence="3" type="ORF">HHL15_15630</name>
</gene>
<dbReference type="RefSeq" id="WP_169146722.1">
    <property type="nucleotide sequence ID" value="NZ_JABBGA010000013.1"/>
</dbReference>
<dbReference type="Gene3D" id="1.10.3090.10">
    <property type="entry name" value="cca-adding enzyme, domain 2"/>
    <property type="match status" value="1"/>
</dbReference>
<organism evidence="3 4">
    <name type="scientific">Zoogloea dura</name>
    <dbReference type="NCBI Taxonomy" id="2728840"/>
    <lineage>
        <taxon>Bacteria</taxon>
        <taxon>Pseudomonadati</taxon>
        <taxon>Pseudomonadota</taxon>
        <taxon>Betaproteobacteria</taxon>
        <taxon>Rhodocyclales</taxon>
        <taxon>Zoogloeaceae</taxon>
        <taxon>Zoogloea</taxon>
    </lineage>
</organism>
<dbReference type="AlphaFoldDB" id="A0A848G9W5"/>
<dbReference type="InterPro" id="IPR006674">
    <property type="entry name" value="HD_domain"/>
</dbReference>
<reference evidence="3 4" key="1">
    <citation type="submission" date="2020-04" db="EMBL/GenBank/DDBJ databases">
        <title>Zoogloea sp. G-4-1-14 isolated from soil.</title>
        <authorList>
            <person name="Dahal R.H."/>
        </authorList>
    </citation>
    <scope>NUCLEOTIDE SEQUENCE [LARGE SCALE GENOMIC DNA]</scope>
    <source>
        <strain evidence="3 4">G-4-1-14</strain>
    </source>
</reference>
<name>A0A848G9W5_9RHOO</name>
<keyword evidence="3" id="KW-0808">Transferase</keyword>
<dbReference type="Proteomes" id="UP000580043">
    <property type="component" value="Unassembled WGS sequence"/>
</dbReference>
<comment type="caution">
    <text evidence="3">The sequence shown here is derived from an EMBL/GenBank/DDBJ whole genome shotgun (WGS) entry which is preliminary data.</text>
</comment>
<evidence type="ECO:0000313" key="3">
    <source>
        <dbReference type="EMBL" id="NML27183.1"/>
    </source>
</evidence>
<feature type="domain" description="HD" evidence="2">
    <location>
        <begin position="111"/>
        <end position="212"/>
    </location>
</feature>
<dbReference type="PANTHER" id="PTHR47545:SF1">
    <property type="entry name" value="MULTIFUNCTIONAL CCA PROTEIN"/>
    <property type="match status" value="1"/>
</dbReference>
<dbReference type="GO" id="GO:0000166">
    <property type="term" value="F:nucleotide binding"/>
    <property type="evidence" value="ECO:0007669"/>
    <property type="project" value="UniProtKB-KW"/>
</dbReference>
<dbReference type="GO" id="GO:0016740">
    <property type="term" value="F:transferase activity"/>
    <property type="evidence" value="ECO:0007669"/>
    <property type="project" value="UniProtKB-KW"/>
</dbReference>
<accession>A0A848G9W5</accession>
<keyword evidence="4" id="KW-1185">Reference proteome</keyword>
<dbReference type="EMBL" id="JABBGA010000013">
    <property type="protein sequence ID" value="NML27183.1"/>
    <property type="molecule type" value="Genomic_DNA"/>
</dbReference>